<name>A0A810Q5G4_9FIRM</name>
<dbReference type="InterPro" id="IPR001940">
    <property type="entry name" value="Peptidase_S1C"/>
</dbReference>
<accession>A0A810Q5G4</accession>
<reference evidence="5" key="1">
    <citation type="submission" date="2020-09" db="EMBL/GenBank/DDBJ databases">
        <title>New species isolated from human feces.</title>
        <authorList>
            <person name="Kitahara M."/>
            <person name="Shigeno Y."/>
            <person name="Shime M."/>
            <person name="Matsumoto Y."/>
            <person name="Nakamura S."/>
            <person name="Motooka D."/>
            <person name="Fukuoka S."/>
            <person name="Nishikawa H."/>
            <person name="Benno Y."/>
        </authorList>
    </citation>
    <scope>NUCLEOTIDE SEQUENCE</scope>
    <source>
        <strain evidence="5">MM35</strain>
        <plasmid evidence="5">pMM35_01</plasmid>
    </source>
</reference>
<dbReference type="PROSITE" id="PS50106">
    <property type="entry name" value="PDZ"/>
    <property type="match status" value="1"/>
</dbReference>
<feature type="transmembrane region" description="Helical" evidence="3">
    <location>
        <begin position="62"/>
        <end position="84"/>
    </location>
</feature>
<dbReference type="SMART" id="SM00228">
    <property type="entry name" value="PDZ"/>
    <property type="match status" value="1"/>
</dbReference>
<proteinExistence type="predicted"/>
<dbReference type="SUPFAM" id="SSF50494">
    <property type="entry name" value="Trypsin-like serine proteases"/>
    <property type="match status" value="1"/>
</dbReference>
<feature type="domain" description="PDZ" evidence="4">
    <location>
        <begin position="330"/>
        <end position="386"/>
    </location>
</feature>
<keyword evidence="3" id="KW-1133">Transmembrane helix</keyword>
<dbReference type="GO" id="GO:0004252">
    <property type="term" value="F:serine-type endopeptidase activity"/>
    <property type="evidence" value="ECO:0007669"/>
    <property type="project" value="InterPro"/>
</dbReference>
<dbReference type="Pfam" id="PF13365">
    <property type="entry name" value="Trypsin_2"/>
    <property type="match status" value="1"/>
</dbReference>
<dbReference type="SUPFAM" id="SSF50156">
    <property type="entry name" value="PDZ domain-like"/>
    <property type="match status" value="1"/>
</dbReference>
<dbReference type="Gene3D" id="2.30.42.10">
    <property type="match status" value="1"/>
</dbReference>
<protein>
    <submittedName>
        <fullName evidence="5">2-alkenal reductase</fullName>
    </submittedName>
</protein>
<dbReference type="PANTHER" id="PTHR43343:SF3">
    <property type="entry name" value="PROTEASE DO-LIKE 8, CHLOROPLASTIC"/>
    <property type="match status" value="1"/>
</dbReference>
<dbReference type="KEGG" id="vfa:MM35RIKEN_21250"/>
<keyword evidence="3" id="KW-0472">Membrane</keyword>
<dbReference type="Gene3D" id="2.40.10.120">
    <property type="match status" value="1"/>
</dbReference>
<evidence type="ECO:0000256" key="3">
    <source>
        <dbReference type="SAM" id="Phobius"/>
    </source>
</evidence>
<dbReference type="RefSeq" id="WP_212821716.1">
    <property type="nucleotide sequence ID" value="NZ_AP023416.1"/>
</dbReference>
<dbReference type="Pfam" id="PF13180">
    <property type="entry name" value="PDZ_2"/>
    <property type="match status" value="1"/>
</dbReference>
<gene>
    <name evidence="5" type="ORF">MM35RIKEN_21250</name>
</gene>
<evidence type="ECO:0000313" key="5">
    <source>
        <dbReference type="EMBL" id="BCK79933.1"/>
    </source>
</evidence>
<dbReference type="InterPro" id="IPR009003">
    <property type="entry name" value="Peptidase_S1_PA"/>
</dbReference>
<evidence type="ECO:0000259" key="4">
    <source>
        <dbReference type="PROSITE" id="PS50106"/>
    </source>
</evidence>
<keyword evidence="6" id="KW-1185">Reference proteome</keyword>
<dbReference type="GO" id="GO:0006508">
    <property type="term" value="P:proteolysis"/>
    <property type="evidence" value="ECO:0007669"/>
    <property type="project" value="UniProtKB-KW"/>
</dbReference>
<evidence type="ECO:0000256" key="2">
    <source>
        <dbReference type="ARBA" id="ARBA00022801"/>
    </source>
</evidence>
<dbReference type="InterPro" id="IPR036034">
    <property type="entry name" value="PDZ_sf"/>
</dbReference>
<dbReference type="EMBL" id="AP023416">
    <property type="protein sequence ID" value="BCK79933.1"/>
    <property type="molecule type" value="Genomic_DNA"/>
</dbReference>
<dbReference type="Proteomes" id="UP000681343">
    <property type="component" value="Plasmid pMM35_01"/>
</dbReference>
<dbReference type="PRINTS" id="PR00834">
    <property type="entry name" value="PROTEASES2C"/>
</dbReference>
<keyword evidence="3" id="KW-0812">Transmembrane</keyword>
<sequence length="429" mass="45535">MMDENNLTHREQEGREVVSWYVPPEKGEEVVRYYVQPRPLPESVRPRAEAAPVKKKKKGRTIFVILAAVLAVIIGVTALLVNLLGSDDTGADDNHAGSIVDISSDDGCHIPAADPAPEVRLNLVAPGEQALTAVDVFQKMSPSTVTVLATDATGKNFMGTGVLLTADGYFLTNAHVVSGTTSCIMALDTGDTYEAKLVGYDAGQDIAVLKAVDAEGLTPAEFCDSDYCMVGETVYAIGNPLNLSLRGTFTSGILSGLERQMEMDGKTLTMLQTNAAVNNGNSGGPLINAYGQVIGIVTMKMSQSGTGAEATVEGLGFALPTSQVSYVVNDILATGEYAGMPTFGFTIMTEYDESGESYVSIHSVEEGLPAQAAGVQPGDILVAADDCAIHNNWDLMDYRRQLRVGDTVDLTLLRNGEEIHCQVTLTATK</sequence>
<keyword evidence="5" id="KW-0614">Plasmid</keyword>
<geneLocation type="plasmid" evidence="5 6">
    <name>pMM35_01</name>
</geneLocation>
<keyword evidence="2" id="KW-0378">Hydrolase</keyword>
<keyword evidence="1" id="KW-0645">Protease</keyword>
<dbReference type="PANTHER" id="PTHR43343">
    <property type="entry name" value="PEPTIDASE S12"/>
    <property type="match status" value="1"/>
</dbReference>
<organism evidence="5 6">
    <name type="scientific">Vescimonas fastidiosa</name>
    <dbReference type="NCBI Taxonomy" id="2714353"/>
    <lineage>
        <taxon>Bacteria</taxon>
        <taxon>Bacillati</taxon>
        <taxon>Bacillota</taxon>
        <taxon>Clostridia</taxon>
        <taxon>Eubacteriales</taxon>
        <taxon>Oscillospiraceae</taxon>
        <taxon>Vescimonas</taxon>
    </lineage>
</organism>
<dbReference type="InterPro" id="IPR051201">
    <property type="entry name" value="Chloro_Bact_Ser_Proteases"/>
</dbReference>
<evidence type="ECO:0000256" key="1">
    <source>
        <dbReference type="ARBA" id="ARBA00022670"/>
    </source>
</evidence>
<dbReference type="AlphaFoldDB" id="A0A810Q5G4"/>
<dbReference type="InterPro" id="IPR001478">
    <property type="entry name" value="PDZ"/>
</dbReference>
<evidence type="ECO:0000313" key="6">
    <source>
        <dbReference type="Proteomes" id="UP000681343"/>
    </source>
</evidence>